<protein>
    <submittedName>
        <fullName evidence="1">Uncharacterized protein</fullName>
    </submittedName>
</protein>
<proteinExistence type="predicted"/>
<evidence type="ECO:0000313" key="2">
    <source>
        <dbReference type="Proteomes" id="UP001432027"/>
    </source>
</evidence>
<dbReference type="Proteomes" id="UP001432027">
    <property type="component" value="Unassembled WGS sequence"/>
</dbReference>
<accession>A0AAV5T1J7</accession>
<dbReference type="AlphaFoldDB" id="A0AAV5T1J7"/>
<reference evidence="1" key="1">
    <citation type="submission" date="2023-10" db="EMBL/GenBank/DDBJ databases">
        <title>Genome assembly of Pristionchus species.</title>
        <authorList>
            <person name="Yoshida K."/>
            <person name="Sommer R.J."/>
        </authorList>
    </citation>
    <scope>NUCLEOTIDE SEQUENCE</scope>
    <source>
        <strain evidence="1">RS0144</strain>
    </source>
</reference>
<dbReference type="EMBL" id="BTSX01000002">
    <property type="protein sequence ID" value="GMS85611.1"/>
    <property type="molecule type" value="Genomic_DNA"/>
</dbReference>
<organism evidence="1 2">
    <name type="scientific">Pristionchus entomophagus</name>
    <dbReference type="NCBI Taxonomy" id="358040"/>
    <lineage>
        <taxon>Eukaryota</taxon>
        <taxon>Metazoa</taxon>
        <taxon>Ecdysozoa</taxon>
        <taxon>Nematoda</taxon>
        <taxon>Chromadorea</taxon>
        <taxon>Rhabditida</taxon>
        <taxon>Rhabditina</taxon>
        <taxon>Diplogasteromorpha</taxon>
        <taxon>Diplogasteroidea</taxon>
        <taxon>Neodiplogasteridae</taxon>
        <taxon>Pristionchus</taxon>
    </lineage>
</organism>
<name>A0AAV5T1J7_9BILA</name>
<feature type="non-terminal residue" evidence="1">
    <location>
        <position position="1"/>
    </location>
</feature>
<evidence type="ECO:0000313" key="1">
    <source>
        <dbReference type="EMBL" id="GMS85611.1"/>
    </source>
</evidence>
<comment type="caution">
    <text evidence="1">The sequence shown here is derived from an EMBL/GenBank/DDBJ whole genome shotgun (WGS) entry which is preliminary data.</text>
</comment>
<keyword evidence="2" id="KW-1185">Reference proteome</keyword>
<sequence>GSLGLSDSLVLDTVTHAGTVGHLMDLDASELEISLDLEAVDVIGVDAMGERAVRLAVNTDLQALGLVGDVQIEAHSLLEGHLRSLLLLIAPLVLRERVANTSLLVEVGAEHHGDIAVLAEEIEVESLSLLLHGSGHMETLTDGESARDSSLVGNGLVLSSPVDVIEVEVSIDGEMGDGKERESVLEVTELLLIDHDLELLIVCTDTDVKWFALLDRAGLALLLAPLAVAEGVHDDLALIEADGHVERYVVAGEVGGVGVEVDHDSAKGQDRASLDGQGLAGLDLLLEHRTVGHG</sequence>
<gene>
    <name evidence="1" type="ORF">PENTCL1PPCAC_7786</name>
</gene>